<evidence type="ECO:0000313" key="6">
    <source>
        <dbReference type="EMBL" id="PON31974.1"/>
    </source>
</evidence>
<dbReference type="AlphaFoldDB" id="A0A2P5A605"/>
<dbReference type="InterPro" id="IPR052035">
    <property type="entry name" value="ZnF_BED_domain_contain"/>
</dbReference>
<dbReference type="EMBL" id="JXTB01000889">
    <property type="protein sequence ID" value="PON31974.1"/>
    <property type="molecule type" value="Genomic_DNA"/>
</dbReference>
<proteinExistence type="predicted"/>
<keyword evidence="7" id="KW-1185">Reference proteome</keyword>
<dbReference type="PANTHER" id="PTHR46481:SF10">
    <property type="entry name" value="ZINC FINGER BED DOMAIN-CONTAINING PROTEIN 39"/>
    <property type="match status" value="1"/>
</dbReference>
<comment type="subcellular location">
    <subcellularLocation>
        <location evidence="1">Nucleus</location>
    </subcellularLocation>
</comment>
<keyword evidence="2" id="KW-0479">Metal-binding</keyword>
<evidence type="ECO:0000313" key="7">
    <source>
        <dbReference type="Proteomes" id="UP000237105"/>
    </source>
</evidence>
<dbReference type="GO" id="GO:0005634">
    <property type="term" value="C:nucleus"/>
    <property type="evidence" value="ECO:0007669"/>
    <property type="project" value="UniProtKB-SubCell"/>
</dbReference>
<evidence type="ECO:0000256" key="2">
    <source>
        <dbReference type="ARBA" id="ARBA00022723"/>
    </source>
</evidence>
<evidence type="ECO:0000256" key="1">
    <source>
        <dbReference type="ARBA" id="ARBA00004123"/>
    </source>
</evidence>
<name>A0A2P5A605_PARAD</name>
<dbReference type="OrthoDB" id="998084at2759"/>
<organism evidence="6 7">
    <name type="scientific">Parasponia andersonii</name>
    <name type="common">Sponia andersonii</name>
    <dbReference type="NCBI Taxonomy" id="3476"/>
    <lineage>
        <taxon>Eukaryota</taxon>
        <taxon>Viridiplantae</taxon>
        <taxon>Streptophyta</taxon>
        <taxon>Embryophyta</taxon>
        <taxon>Tracheophyta</taxon>
        <taxon>Spermatophyta</taxon>
        <taxon>Magnoliopsida</taxon>
        <taxon>eudicotyledons</taxon>
        <taxon>Gunneridae</taxon>
        <taxon>Pentapetalae</taxon>
        <taxon>rosids</taxon>
        <taxon>fabids</taxon>
        <taxon>Rosales</taxon>
        <taxon>Cannabaceae</taxon>
        <taxon>Parasponia</taxon>
    </lineage>
</organism>
<keyword evidence="3" id="KW-0863">Zinc-finger</keyword>
<evidence type="ECO:0000256" key="4">
    <source>
        <dbReference type="ARBA" id="ARBA00022833"/>
    </source>
</evidence>
<dbReference type="PANTHER" id="PTHR46481">
    <property type="entry name" value="ZINC FINGER BED DOMAIN-CONTAINING PROTEIN 4"/>
    <property type="match status" value="1"/>
</dbReference>
<dbReference type="Proteomes" id="UP000237105">
    <property type="component" value="Unassembled WGS sequence"/>
</dbReference>
<reference evidence="7" key="1">
    <citation type="submission" date="2016-06" db="EMBL/GenBank/DDBJ databases">
        <title>Parallel loss of symbiosis genes in relatives of nitrogen-fixing non-legume Parasponia.</title>
        <authorList>
            <person name="Van Velzen R."/>
            <person name="Holmer R."/>
            <person name="Bu F."/>
            <person name="Rutten L."/>
            <person name="Van Zeijl A."/>
            <person name="Liu W."/>
            <person name="Santuari L."/>
            <person name="Cao Q."/>
            <person name="Sharma T."/>
            <person name="Shen D."/>
            <person name="Roswanjaya Y."/>
            <person name="Wardhani T."/>
            <person name="Kalhor M.S."/>
            <person name="Jansen J."/>
            <person name="Van den Hoogen J."/>
            <person name="Gungor B."/>
            <person name="Hartog M."/>
            <person name="Hontelez J."/>
            <person name="Verver J."/>
            <person name="Yang W.-C."/>
            <person name="Schijlen E."/>
            <person name="Repin R."/>
            <person name="Schilthuizen M."/>
            <person name="Schranz E."/>
            <person name="Heidstra R."/>
            <person name="Miyata K."/>
            <person name="Fedorova E."/>
            <person name="Kohlen W."/>
            <person name="Bisseling T."/>
            <person name="Smit S."/>
            <person name="Geurts R."/>
        </authorList>
    </citation>
    <scope>NUCLEOTIDE SEQUENCE [LARGE SCALE GENOMIC DNA]</scope>
    <source>
        <strain evidence="7">cv. WU1-14</strain>
    </source>
</reference>
<accession>A0A2P5A605</accession>
<keyword evidence="5" id="KW-0539">Nucleus</keyword>
<protein>
    <submittedName>
        <fullName evidence="6">Uncharacterized protein</fullName>
    </submittedName>
</protein>
<dbReference type="GO" id="GO:0008270">
    <property type="term" value="F:zinc ion binding"/>
    <property type="evidence" value="ECO:0007669"/>
    <property type="project" value="UniProtKB-KW"/>
</dbReference>
<keyword evidence="4" id="KW-0862">Zinc</keyword>
<gene>
    <name evidence="6" type="ORF">PanWU01x14_365320</name>
</gene>
<evidence type="ECO:0000256" key="5">
    <source>
        <dbReference type="ARBA" id="ARBA00023242"/>
    </source>
</evidence>
<sequence>MVILDELPFRFMEREGFRKFYLRLQPRFNPPSRFIVTKDVLQIFQVEK</sequence>
<evidence type="ECO:0000256" key="3">
    <source>
        <dbReference type="ARBA" id="ARBA00022771"/>
    </source>
</evidence>
<comment type="caution">
    <text evidence="6">The sequence shown here is derived from an EMBL/GenBank/DDBJ whole genome shotgun (WGS) entry which is preliminary data.</text>
</comment>